<dbReference type="Pfam" id="PF08011">
    <property type="entry name" value="PDDEXK_9"/>
    <property type="match status" value="1"/>
</dbReference>
<sequence>MSKIMAKERIYPVGVQTFSDIIEEGMIYVDKTALIYNMAKKYKYVFLSRPRRFGKSLLSSTLHSYFEGREELFKGLAIETLEKEWTEYPVLHFDLSTFKNCDLSLFPEKFDMQLRRFEKQFGIEDMRKSAGNRLTQLIEQAESMTGRKVVIIIDEYDAPLLDVLHDETKLEAVRTIMQEFYAPIKANSSHIHFAFITGITKFSQLSIFSTINNLTNISMDPEFSTICGITKDELDTVLKEDIALLASKNHVSFERMRELLRENYDGYHFSREGEDIFNPYSLMRSFAAGFIDNYWYASGTSTYLIHQMQHFHTDVTTLDDMFAFSSSFDRPTEKMSDALPLLYQSGYLTIKKYDPLSNGYYLGIPNKEVRAGLMENLLPIYSGKSDSQSLGFAALFYRDLLTGNIDQAMEQMKAYFASIPYPEGGKSVLENMQKSEYYYETILYIVLSMMNVATYTQVKSCRGRADAVMFAPTAIFVFEIKINKPAQEALEQIDEKGYMIPYSADERKIYKIGISFSTQTRTVEDWEFEEVK</sequence>
<comment type="caution">
    <text evidence="2">The sequence shown here is derived from an EMBL/GenBank/DDBJ whole genome shotgun (WGS) entry which is preliminary data.</text>
</comment>
<proteinExistence type="predicted"/>
<organism evidence="2 3">
    <name type="scientific">Segatella copri</name>
    <dbReference type="NCBI Taxonomy" id="165179"/>
    <lineage>
        <taxon>Bacteria</taxon>
        <taxon>Pseudomonadati</taxon>
        <taxon>Bacteroidota</taxon>
        <taxon>Bacteroidia</taxon>
        <taxon>Bacteroidales</taxon>
        <taxon>Prevotellaceae</taxon>
        <taxon>Segatella</taxon>
    </lineage>
</organism>
<name>A0AA92V2X7_9BACT</name>
<evidence type="ECO:0000313" key="2">
    <source>
        <dbReference type="EMBL" id="RHA88838.1"/>
    </source>
</evidence>
<dbReference type="Proteomes" id="UP000284990">
    <property type="component" value="Unassembled WGS sequence"/>
</dbReference>
<dbReference type="InterPro" id="IPR027417">
    <property type="entry name" value="P-loop_NTPase"/>
</dbReference>
<reference evidence="2 3" key="1">
    <citation type="submission" date="2018-08" db="EMBL/GenBank/DDBJ databases">
        <title>A genome reference for cultivated species of the human gut microbiota.</title>
        <authorList>
            <person name="Zou Y."/>
            <person name="Xue W."/>
            <person name="Luo G."/>
        </authorList>
    </citation>
    <scope>NUCLEOTIDE SEQUENCE [LARGE SCALE GENOMIC DNA]</scope>
    <source>
        <strain evidence="2 3">AM42-23AC</strain>
    </source>
</reference>
<dbReference type="PANTHER" id="PTHR34825">
    <property type="entry name" value="CONSERVED PROTEIN, WITH A WEAK D-GALACTARATE DEHYDRATASE/ALTRONATE HYDROLASE DOMAIN"/>
    <property type="match status" value="1"/>
</dbReference>
<dbReference type="InterPro" id="IPR012547">
    <property type="entry name" value="PDDEXK_9"/>
</dbReference>
<dbReference type="EMBL" id="QSFW01000003">
    <property type="protein sequence ID" value="RHA88838.1"/>
    <property type="molecule type" value="Genomic_DNA"/>
</dbReference>
<protein>
    <recommendedName>
        <fullName evidence="1">AAA-ATPase-like domain-containing protein</fullName>
    </recommendedName>
</protein>
<dbReference type="PANTHER" id="PTHR34825:SF1">
    <property type="entry name" value="AAA-ATPASE-LIKE DOMAIN-CONTAINING PROTEIN"/>
    <property type="match status" value="1"/>
</dbReference>
<accession>A0AA92V2X7</accession>
<dbReference type="SUPFAM" id="SSF52540">
    <property type="entry name" value="P-loop containing nucleoside triphosphate hydrolases"/>
    <property type="match status" value="1"/>
</dbReference>
<dbReference type="AlphaFoldDB" id="A0AA92V2X7"/>
<gene>
    <name evidence="2" type="ORF">DW916_01950</name>
</gene>
<dbReference type="InterPro" id="IPR018631">
    <property type="entry name" value="AAA-ATPase-like_dom"/>
</dbReference>
<dbReference type="Pfam" id="PF09820">
    <property type="entry name" value="AAA-ATPase_like"/>
    <property type="match status" value="1"/>
</dbReference>
<evidence type="ECO:0000259" key="1">
    <source>
        <dbReference type="Pfam" id="PF09820"/>
    </source>
</evidence>
<feature type="domain" description="AAA-ATPase-like" evidence="1">
    <location>
        <begin position="12"/>
        <end position="208"/>
    </location>
</feature>
<evidence type="ECO:0000313" key="3">
    <source>
        <dbReference type="Proteomes" id="UP000284990"/>
    </source>
</evidence>